<keyword evidence="1" id="KW-0145">Chemotaxis</keyword>
<keyword evidence="6" id="KW-0472">Membrane</keyword>
<accession>A0ABY7GI93</accession>
<evidence type="ECO:0000256" key="2">
    <source>
        <dbReference type="ARBA" id="ARBA00023224"/>
    </source>
</evidence>
<organism evidence="8 9">
    <name type="scientific">Methylomonas rapida</name>
    <dbReference type="NCBI Taxonomy" id="2963939"/>
    <lineage>
        <taxon>Bacteria</taxon>
        <taxon>Pseudomonadati</taxon>
        <taxon>Pseudomonadota</taxon>
        <taxon>Gammaproteobacteria</taxon>
        <taxon>Methylococcales</taxon>
        <taxon>Methylococcaceae</taxon>
        <taxon>Methylomonas</taxon>
    </lineage>
</organism>
<dbReference type="SUPFAM" id="SSF58104">
    <property type="entry name" value="Methyl-accepting chemotaxis protein (MCP) signaling domain"/>
    <property type="match status" value="1"/>
</dbReference>
<evidence type="ECO:0000313" key="8">
    <source>
        <dbReference type="EMBL" id="WAR43748.1"/>
    </source>
</evidence>
<dbReference type="InterPro" id="IPR004089">
    <property type="entry name" value="MCPsignal_dom"/>
</dbReference>
<dbReference type="Proteomes" id="UP001162780">
    <property type="component" value="Chromosome"/>
</dbReference>
<evidence type="ECO:0000256" key="1">
    <source>
        <dbReference type="ARBA" id="ARBA00022500"/>
    </source>
</evidence>
<dbReference type="InterPro" id="IPR051310">
    <property type="entry name" value="MCP_chemotaxis"/>
</dbReference>
<dbReference type="SMART" id="SM00283">
    <property type="entry name" value="MA"/>
    <property type="match status" value="1"/>
</dbReference>
<keyword evidence="6" id="KW-0812">Transmembrane</keyword>
<dbReference type="Pfam" id="PF00015">
    <property type="entry name" value="MCPsignal"/>
    <property type="match status" value="1"/>
</dbReference>
<sequence>MSAMKVGTRLGLGFAGVLLLMTMIAGLSMYRMNELLFSIQDMGNDKFPKTVWANNVINNINVIARSMRNTLIIKDKDIIDKELARIQEARKNIKENLDKLDERIKTTEGKTLFQAILDARGSYIAAQDQFIKLAKADRQEEAAQYLLTDVRKLQTAYFDAVTRLIDYQTQLMEKSGQQAEAMVNDSRSIINVLALVSLVIGCVAAYLITRTLMKQLGGEPGYAAEVMKKIAGGDLSVDMALNQGDQSSLLYDLKMMRDQLSQVVEQVTSNAEALTHASKEVSATAQSISQATTEQAASVDETSSSIEQLNASVQQNTDNARVTEQIARKSADEAKQGGDAVVETVNAMKHIAKKIGLIEDIAYKTNLLSLNAAIEAASAGEHGKGFAVVAAEVRKLAESSRVTAEEINELASNSVAIAEKAGTLIANVVPNIVKTSDLVQEISAASTEQAGGINQIGEAMRQLDKVTQQNAAASEEMAATAEELNGQAEQLQQVVGFFKLAN</sequence>
<dbReference type="Pfam" id="PF12729">
    <property type="entry name" value="4HB_MCP_1"/>
    <property type="match status" value="1"/>
</dbReference>
<dbReference type="PROSITE" id="PS50111">
    <property type="entry name" value="CHEMOTAXIS_TRANSDUC_2"/>
    <property type="match status" value="1"/>
</dbReference>
<dbReference type="RefSeq" id="WP_255188734.1">
    <property type="nucleotide sequence ID" value="NZ_CP113517.1"/>
</dbReference>
<evidence type="ECO:0000256" key="4">
    <source>
        <dbReference type="PROSITE-ProRule" id="PRU00284"/>
    </source>
</evidence>
<dbReference type="PRINTS" id="PR00260">
    <property type="entry name" value="CHEMTRNSDUCR"/>
</dbReference>
<keyword evidence="5" id="KW-0175">Coiled coil</keyword>
<dbReference type="InterPro" id="IPR047347">
    <property type="entry name" value="YvaQ-like_sensor"/>
</dbReference>
<reference evidence="8" key="1">
    <citation type="submission" date="2022-11" db="EMBL/GenBank/DDBJ databases">
        <title>Methylomonas rapida sp. nov., Carotenoid-Producing Obligate Methanotrophs with High Growth Characteristics and Biotechnological Potential.</title>
        <authorList>
            <person name="Tikhonova E.N."/>
            <person name="Suleimanov R.Z."/>
            <person name="Miroshnikov K."/>
            <person name="Oshkin I.Y."/>
            <person name="Belova S.E."/>
            <person name="Danilova O.V."/>
            <person name="Ashikhmin A."/>
            <person name="Konopkin A."/>
            <person name="But S.Y."/>
            <person name="Khmelenina V.N."/>
            <person name="Kuznetsov N."/>
            <person name="Pimenov N.V."/>
            <person name="Dedysh S.N."/>
        </authorList>
    </citation>
    <scope>NUCLEOTIDE SEQUENCE</scope>
    <source>
        <strain evidence="8">MP1</strain>
    </source>
</reference>
<dbReference type="PANTHER" id="PTHR43531:SF11">
    <property type="entry name" value="METHYL-ACCEPTING CHEMOTAXIS PROTEIN 3"/>
    <property type="match status" value="1"/>
</dbReference>
<name>A0ABY7GI93_9GAMM</name>
<feature type="coiled-coil region" evidence="5">
    <location>
        <begin position="456"/>
        <end position="494"/>
    </location>
</feature>
<evidence type="ECO:0000313" key="9">
    <source>
        <dbReference type="Proteomes" id="UP001162780"/>
    </source>
</evidence>
<dbReference type="PANTHER" id="PTHR43531">
    <property type="entry name" value="PROTEIN ICFG"/>
    <property type="match status" value="1"/>
</dbReference>
<feature type="transmembrane region" description="Helical" evidence="6">
    <location>
        <begin position="189"/>
        <end position="208"/>
    </location>
</feature>
<keyword evidence="6" id="KW-1133">Transmembrane helix</keyword>
<protein>
    <submittedName>
        <fullName evidence="8">Methyl-accepting chemotaxis protein</fullName>
    </submittedName>
</protein>
<dbReference type="CDD" id="cd19411">
    <property type="entry name" value="MCP2201-like_sensor"/>
    <property type="match status" value="1"/>
</dbReference>
<dbReference type="EMBL" id="CP113517">
    <property type="protein sequence ID" value="WAR43748.1"/>
    <property type="molecule type" value="Genomic_DNA"/>
</dbReference>
<dbReference type="InterPro" id="IPR004090">
    <property type="entry name" value="Chemotax_Me-accpt_rcpt"/>
</dbReference>
<comment type="similarity">
    <text evidence="3">Belongs to the methyl-accepting chemotaxis (MCP) protein family.</text>
</comment>
<evidence type="ECO:0000256" key="5">
    <source>
        <dbReference type="SAM" id="Coils"/>
    </source>
</evidence>
<evidence type="ECO:0000256" key="6">
    <source>
        <dbReference type="SAM" id="Phobius"/>
    </source>
</evidence>
<dbReference type="InterPro" id="IPR024478">
    <property type="entry name" value="HlyB_4HB_MCP"/>
</dbReference>
<feature type="domain" description="Methyl-accepting transducer" evidence="7">
    <location>
        <begin position="270"/>
        <end position="485"/>
    </location>
</feature>
<keyword evidence="2 4" id="KW-0807">Transducer</keyword>
<feature type="coiled-coil region" evidence="5">
    <location>
        <begin position="76"/>
        <end position="110"/>
    </location>
</feature>
<keyword evidence="9" id="KW-1185">Reference proteome</keyword>
<proteinExistence type="inferred from homology"/>
<evidence type="ECO:0000259" key="7">
    <source>
        <dbReference type="PROSITE" id="PS50111"/>
    </source>
</evidence>
<evidence type="ECO:0000256" key="3">
    <source>
        <dbReference type="ARBA" id="ARBA00029447"/>
    </source>
</evidence>
<dbReference type="Gene3D" id="1.10.287.950">
    <property type="entry name" value="Methyl-accepting chemotaxis protein"/>
    <property type="match status" value="1"/>
</dbReference>
<gene>
    <name evidence="8" type="ORF">NM686_015360</name>
</gene>